<dbReference type="EMBL" id="KI631110">
    <property type="protein sequence ID" value="EYU30171.1"/>
    <property type="molecule type" value="Genomic_DNA"/>
</dbReference>
<dbReference type="SUPFAM" id="SSF52058">
    <property type="entry name" value="L domain-like"/>
    <property type="match status" value="1"/>
</dbReference>
<dbReference type="PROSITE" id="PS50181">
    <property type="entry name" value="FBOX"/>
    <property type="match status" value="1"/>
</dbReference>
<evidence type="ECO:0000313" key="2">
    <source>
        <dbReference type="EMBL" id="EYU30171.1"/>
    </source>
</evidence>
<dbReference type="eggNOG" id="ENOG502R7JR">
    <property type="taxonomic scope" value="Eukaryota"/>
</dbReference>
<dbReference type="InterPro" id="IPR036047">
    <property type="entry name" value="F-box-like_dom_sf"/>
</dbReference>
<dbReference type="Gene3D" id="3.80.10.10">
    <property type="entry name" value="Ribonuclease Inhibitor"/>
    <property type="match status" value="1"/>
</dbReference>
<organism evidence="2 3">
    <name type="scientific">Erythranthe guttata</name>
    <name type="common">Yellow monkey flower</name>
    <name type="synonym">Mimulus guttatus</name>
    <dbReference type="NCBI Taxonomy" id="4155"/>
    <lineage>
        <taxon>Eukaryota</taxon>
        <taxon>Viridiplantae</taxon>
        <taxon>Streptophyta</taxon>
        <taxon>Embryophyta</taxon>
        <taxon>Tracheophyta</taxon>
        <taxon>Spermatophyta</taxon>
        <taxon>Magnoliopsida</taxon>
        <taxon>eudicotyledons</taxon>
        <taxon>Gunneridae</taxon>
        <taxon>Pentapetalae</taxon>
        <taxon>asterids</taxon>
        <taxon>lamiids</taxon>
        <taxon>Lamiales</taxon>
        <taxon>Phrymaceae</taxon>
        <taxon>Erythranthe</taxon>
    </lineage>
</organism>
<feature type="domain" description="F-box" evidence="1">
    <location>
        <begin position="12"/>
        <end position="48"/>
    </location>
</feature>
<dbReference type="InterPro" id="IPR032675">
    <property type="entry name" value="LRR_dom_sf"/>
</dbReference>
<dbReference type="Proteomes" id="UP000030748">
    <property type="component" value="Unassembled WGS sequence"/>
</dbReference>
<protein>
    <recommendedName>
        <fullName evidence="1">F-box domain-containing protein</fullName>
    </recommendedName>
</protein>
<evidence type="ECO:0000259" key="1">
    <source>
        <dbReference type="PROSITE" id="PS50181"/>
    </source>
</evidence>
<reference evidence="2 3" key="1">
    <citation type="journal article" date="2013" name="Proc. Natl. Acad. Sci. U.S.A.">
        <title>Fine-scale variation in meiotic recombination in Mimulus inferred from population shotgun sequencing.</title>
        <authorList>
            <person name="Hellsten U."/>
            <person name="Wright K.M."/>
            <person name="Jenkins J."/>
            <person name="Shu S."/>
            <person name="Yuan Y."/>
            <person name="Wessler S.R."/>
            <person name="Schmutz J."/>
            <person name="Willis J.H."/>
            <person name="Rokhsar D.S."/>
        </authorList>
    </citation>
    <scope>NUCLEOTIDE SEQUENCE [LARGE SCALE GENOMIC DNA]</scope>
    <source>
        <strain evidence="3">cv. DUN x IM62</strain>
    </source>
</reference>
<evidence type="ECO:0000313" key="3">
    <source>
        <dbReference type="Proteomes" id="UP000030748"/>
    </source>
</evidence>
<keyword evidence="3" id="KW-1185">Reference proteome</keyword>
<dbReference type="InterPro" id="IPR001810">
    <property type="entry name" value="F-box_dom"/>
</dbReference>
<dbReference type="PANTHER" id="PTHR31639">
    <property type="entry name" value="F-BOX PROTEIN-LIKE"/>
    <property type="match status" value="1"/>
</dbReference>
<dbReference type="InterPro" id="IPR055411">
    <property type="entry name" value="LRR_FXL15/At3g58940/PEG3-like"/>
</dbReference>
<name>A0A022QQE4_ERYGU</name>
<dbReference type="Pfam" id="PF24758">
    <property type="entry name" value="LRR_At5g56370"/>
    <property type="match status" value="1"/>
</dbReference>
<dbReference type="SUPFAM" id="SSF81383">
    <property type="entry name" value="F-box domain"/>
    <property type="match status" value="1"/>
</dbReference>
<gene>
    <name evidence="2" type="ORF">MIMGU_mgv1a020305mg</name>
</gene>
<proteinExistence type="predicted"/>
<dbReference type="Pfam" id="PF00646">
    <property type="entry name" value="F-box"/>
    <property type="match status" value="1"/>
</dbReference>
<sequence>MKKAKREDEGNNSRISDLPKDILHRILYFLSQEDAVRTSVLSKSWRYVWCTRPNLDFSDNNFKGNKNNFLSIVDKTLQLYCDQNLCLEEFHLSISLTYHWDCTSVPFLDKWIPLLATMGVKKFRLSIVSNHGSRMTRNLPSVVYKAESLNLLRLERCNLVQYIPENIPFVRLQVLRLQTVSIEQQIFDKIISSCPLLTTMWFQECKGLTTIKLETKLHKHLKHFTFISNDRYIEEKRCIEIDIPTLETIRINGSKIRVNIRKFGNLKSLILKRVEIYNINSIELSDRLLIDDAPNMEYFYYSGLLIPSISSAPNCRESYLKLFIWDDDDSQSWFPRLSKLLHALRGSEISLNIFHHSVENMPYVQHEFIDGGGDNNKPVAMEHLRLSSDHVRSLVPLLNGLFCICRPRNVDPKWLEVGPEYKESERKELSEFWFEIQEMKESGSREIWQDDLEDLTIESFDSSRKIWQPFLVQATRLSEESAFFPDFG</sequence>
<accession>A0A022QQE4</accession>
<dbReference type="PANTHER" id="PTHR31639:SF42">
    <property type="entry name" value="OS02G0160200 PROTEIN"/>
    <property type="match status" value="1"/>
</dbReference>
<dbReference type="CDD" id="cd22160">
    <property type="entry name" value="F-box_AtFBL13-like"/>
    <property type="match status" value="1"/>
</dbReference>
<dbReference type="InterPro" id="IPR053781">
    <property type="entry name" value="F-box_AtFBL13-like"/>
</dbReference>
<dbReference type="AlphaFoldDB" id="A0A022QQE4"/>
<dbReference type="Gene3D" id="1.20.1280.50">
    <property type="match status" value="1"/>
</dbReference>
<feature type="non-terminal residue" evidence="2">
    <location>
        <position position="488"/>
    </location>
</feature>